<sequence length="163" mass="19044">IKPLEYKIDDLVLLTKPSVTTGLSKKLAHKWEGPFLELDKIGAVNYKIKKVQQPKSKTKKVHQNRLKRFFGNYTNLLDDDVIEKLIYRFTRQKSRHSWKSSDLERHRLPGKQRQEVNEIPSVMDRTLVNINQNTREGSSEPETEPTNDDSPFLPNQYLRGQAE</sequence>
<keyword evidence="3" id="KW-1185">Reference proteome</keyword>
<evidence type="ECO:0000313" key="2">
    <source>
        <dbReference type="EMBL" id="RNA25620.1"/>
    </source>
</evidence>
<feature type="region of interest" description="Disordered" evidence="1">
    <location>
        <begin position="129"/>
        <end position="163"/>
    </location>
</feature>
<reference evidence="2 3" key="1">
    <citation type="journal article" date="2018" name="Sci. Rep.">
        <title>Genomic signatures of local adaptation to the degree of environmental predictability in rotifers.</title>
        <authorList>
            <person name="Franch-Gras L."/>
            <person name="Hahn C."/>
            <person name="Garcia-Roger E.M."/>
            <person name="Carmona M.J."/>
            <person name="Serra M."/>
            <person name="Gomez A."/>
        </authorList>
    </citation>
    <scope>NUCLEOTIDE SEQUENCE [LARGE SCALE GENOMIC DNA]</scope>
    <source>
        <strain evidence="2">HYR1</strain>
    </source>
</reference>
<comment type="caution">
    <text evidence="2">The sequence shown here is derived from an EMBL/GenBank/DDBJ whole genome shotgun (WGS) entry which is preliminary data.</text>
</comment>
<organism evidence="2 3">
    <name type="scientific">Brachionus plicatilis</name>
    <name type="common">Marine rotifer</name>
    <name type="synonym">Brachionus muelleri</name>
    <dbReference type="NCBI Taxonomy" id="10195"/>
    <lineage>
        <taxon>Eukaryota</taxon>
        <taxon>Metazoa</taxon>
        <taxon>Spiralia</taxon>
        <taxon>Gnathifera</taxon>
        <taxon>Rotifera</taxon>
        <taxon>Eurotatoria</taxon>
        <taxon>Monogononta</taxon>
        <taxon>Pseudotrocha</taxon>
        <taxon>Ploima</taxon>
        <taxon>Brachionidae</taxon>
        <taxon>Brachionus</taxon>
    </lineage>
</organism>
<dbReference type="AlphaFoldDB" id="A0A3M7RQE5"/>
<dbReference type="OrthoDB" id="5592268at2759"/>
<name>A0A3M7RQE5_BRAPC</name>
<feature type="non-terminal residue" evidence="2">
    <location>
        <position position="1"/>
    </location>
</feature>
<dbReference type="Proteomes" id="UP000276133">
    <property type="component" value="Unassembled WGS sequence"/>
</dbReference>
<accession>A0A3M7RQE5</accession>
<gene>
    <name evidence="2" type="ORF">BpHYR1_011400</name>
</gene>
<evidence type="ECO:0000256" key="1">
    <source>
        <dbReference type="SAM" id="MobiDB-lite"/>
    </source>
</evidence>
<dbReference type="EMBL" id="REGN01002894">
    <property type="protein sequence ID" value="RNA25620.1"/>
    <property type="molecule type" value="Genomic_DNA"/>
</dbReference>
<evidence type="ECO:0000313" key="3">
    <source>
        <dbReference type="Proteomes" id="UP000276133"/>
    </source>
</evidence>
<proteinExistence type="predicted"/>
<protein>
    <submittedName>
        <fullName evidence="2">Uncharacterized protein</fullName>
    </submittedName>
</protein>